<organism evidence="3 4">
    <name type="scientific">Glutamicibacter protophormiae</name>
    <name type="common">Brevibacterium protophormiae</name>
    <dbReference type="NCBI Taxonomy" id="37930"/>
    <lineage>
        <taxon>Bacteria</taxon>
        <taxon>Bacillati</taxon>
        <taxon>Actinomycetota</taxon>
        <taxon>Actinomycetes</taxon>
        <taxon>Micrococcales</taxon>
        <taxon>Micrococcaceae</taxon>
        <taxon>Glutamicibacter</taxon>
    </lineage>
</organism>
<feature type="domain" description="SH3b" evidence="2">
    <location>
        <begin position="444"/>
        <end position="506"/>
    </location>
</feature>
<dbReference type="EMBL" id="JAGIOJ010000001">
    <property type="protein sequence ID" value="MBP2397241.1"/>
    <property type="molecule type" value="Genomic_DNA"/>
</dbReference>
<evidence type="ECO:0000256" key="1">
    <source>
        <dbReference type="SAM" id="SignalP"/>
    </source>
</evidence>
<dbReference type="SMART" id="SM00287">
    <property type="entry name" value="SH3b"/>
    <property type="match status" value="10"/>
</dbReference>
<keyword evidence="1" id="KW-0732">Signal</keyword>
<protein>
    <submittedName>
        <fullName evidence="3">Uncharacterized protein YgiM (DUF1202 family)</fullName>
    </submittedName>
</protein>
<feature type="signal peptide" evidence="1">
    <location>
        <begin position="1"/>
        <end position="26"/>
    </location>
</feature>
<feature type="domain" description="SH3b" evidence="2">
    <location>
        <begin position="43"/>
        <end position="105"/>
    </location>
</feature>
<dbReference type="Pfam" id="PF26571">
    <property type="entry name" value="VldE"/>
    <property type="match status" value="1"/>
</dbReference>
<dbReference type="RefSeq" id="WP_188947362.1">
    <property type="nucleotide sequence ID" value="NZ_BMPH01000002.1"/>
</dbReference>
<dbReference type="Proteomes" id="UP001195422">
    <property type="component" value="Unassembled WGS sequence"/>
</dbReference>
<proteinExistence type="predicted"/>
<feature type="domain" description="SH3b" evidence="2">
    <location>
        <begin position="110"/>
        <end position="174"/>
    </location>
</feature>
<gene>
    <name evidence="3" type="ORF">JOF39_000322</name>
</gene>
<dbReference type="PANTHER" id="PTHR34408:SF2">
    <property type="entry name" value="CELL WALL-BINDING PROTEIN YWSB"/>
    <property type="match status" value="1"/>
</dbReference>
<feature type="domain" description="SH3b" evidence="2">
    <location>
        <begin position="656"/>
        <end position="718"/>
    </location>
</feature>
<dbReference type="InterPro" id="IPR052354">
    <property type="entry name" value="Cell_Wall_Dynamics_Protein"/>
</dbReference>
<reference evidence="3 4" key="1">
    <citation type="submission" date="2021-03" db="EMBL/GenBank/DDBJ databases">
        <title>Sequencing the genomes of 1000 actinobacteria strains.</title>
        <authorList>
            <person name="Klenk H.-P."/>
        </authorList>
    </citation>
    <scope>NUCLEOTIDE SEQUENCE [LARGE SCALE GENOMIC DNA]</scope>
    <source>
        <strain evidence="3 4">DSM 20168</strain>
    </source>
</reference>
<dbReference type="Pfam" id="PF08239">
    <property type="entry name" value="SH3_3"/>
    <property type="match status" value="10"/>
</dbReference>
<feature type="domain" description="SH3b" evidence="2">
    <location>
        <begin position="306"/>
        <end position="371"/>
    </location>
</feature>
<evidence type="ECO:0000313" key="3">
    <source>
        <dbReference type="EMBL" id="MBP2397241.1"/>
    </source>
</evidence>
<dbReference type="Gene3D" id="2.30.30.40">
    <property type="entry name" value="SH3 Domains"/>
    <property type="match status" value="10"/>
</dbReference>
<feature type="domain" description="SH3b" evidence="2">
    <location>
        <begin position="507"/>
        <end position="574"/>
    </location>
</feature>
<evidence type="ECO:0000313" key="4">
    <source>
        <dbReference type="Proteomes" id="UP001195422"/>
    </source>
</evidence>
<evidence type="ECO:0000259" key="2">
    <source>
        <dbReference type="PROSITE" id="PS51781"/>
    </source>
</evidence>
<dbReference type="PANTHER" id="PTHR34408">
    <property type="entry name" value="FAMILY PROTEIN, PUTATIVE-RELATED"/>
    <property type="match status" value="1"/>
</dbReference>
<comment type="caution">
    <text evidence="3">The sequence shown here is derived from an EMBL/GenBank/DDBJ whole genome shotgun (WGS) entry which is preliminary data.</text>
</comment>
<name>A0ABS4XL56_GLUPR</name>
<dbReference type="InterPro" id="IPR058593">
    <property type="entry name" value="ARB_07466-like_C"/>
</dbReference>
<dbReference type="PROSITE" id="PS51781">
    <property type="entry name" value="SH3B"/>
    <property type="match status" value="6"/>
</dbReference>
<keyword evidence="4" id="KW-1185">Reference proteome</keyword>
<feature type="chain" id="PRO_5045403054" evidence="1">
    <location>
        <begin position="27"/>
        <end position="855"/>
    </location>
</feature>
<accession>A0ABS4XL56</accession>
<dbReference type="InterPro" id="IPR003646">
    <property type="entry name" value="SH3-like_bac-type"/>
</dbReference>
<sequence>MPRRTRALGLALALSLCLSPVIPAAAAPSIAPAQEVALAAAVKTVSKKTIQNLNLRQSASASSKSLLVIPKNATVKVGATSNGWSQTSYGNKTGWVSAKFLVNVPATSTAKTKTYRYLGSYQVLRQNPSATAKSLGELQRRTKVERLGATGSWTKIKSGGKTGFVPTNQLSNTAPAIAYRWAKTKQPIYKSTSTSSAKVATLASGAKVQWLRNYGSWSSVSVSGKTGWIQSKHLGATAPLKVIGSRWSIDTTVVRATPSSKAKSMGSIPAGQQLSLYSTSGSWAKVKTSKGIGWVPAASLVATAYKPVASKSYWTGANLALKSANSAGSKSLGTIAKGQKVTAIGTANGWTRIKSAKGTGWVPSKNLLGKAPVLDKVIGSRWTIDKTVVRATASTKAKSLGTAYAGQKLSLYSTNGSWSKVKTAQGAGWVPTSSLVTTAYKPVSNTSYWTTAGTTLRASNNGSSKSLGSLAKGQKVTAIGTANGWTRVKSSKGTGWVPAKHLSSKAPVVDKVIGTRWSMDATAVRTSASSSAKSLGTIPAGQQLSLYATSGSWSKVKTSKGTGWVPTSTLMNSAYAVIASKPYWATTNVNQRAGSSVNTTSQGVLSTNEKVTALGSANGWIRVKSRLGTGWVSGAYLSASKPSLPLPSDPPPPAADASHRWTTASVNLRTGAGTQYASKGVVSLGEKVTYLKTANGWANVGTSLGSGWIKDDYLSTKATVSVQPDTQKVIDAVKGRFADGISAIYTLRSGSTGHSSGKAADLMIRNYKTATGVANGDKIAQFLLDNRDQLGVSYLIWQDEIWLPTTGWTAYSTSGKYGNQFTGNWNDTTRHMDHIHVEVYGNAANNKPLDLSALR</sequence>